<dbReference type="PATRIC" id="fig|1265822.4.peg.4026"/>
<reference evidence="1 2" key="1">
    <citation type="submission" date="2012-12" db="EMBL/GenBank/DDBJ databases">
        <title>Novel taxa of Listeriaceae from agricultural environments in the United States.</title>
        <authorList>
            <person name="den Bakker H.C."/>
            <person name="Allred A."/>
            <person name="Warchocki S."/>
            <person name="Wright E.M."/>
            <person name="Burrell A."/>
            <person name="Nightingale K.K."/>
            <person name="Kephart D."/>
            <person name="Wiedmann M."/>
        </authorList>
    </citation>
    <scope>NUCLEOTIDE SEQUENCE [LARGE SCALE GENOMIC DNA]</scope>
    <source>
        <strain evidence="1 2">FSL S10-1203</strain>
    </source>
</reference>
<protein>
    <submittedName>
        <fullName evidence="1">Uncharacterized protein</fullName>
    </submittedName>
</protein>
<accession>W7D639</accession>
<sequence length="179" mass="20657">MKDLLGIDQEQFKEQQLHFFEENAGSVTPIDYPLVIKYENFYEVYQPEKIKEDYAKAMLAYFEQIQDNYSIEKFEKTDNGAEVTVKVKGIALNALAGQANSYLDSLVGFDQHMALSQYPSDVTEKANAVLQFWAMGQLYQHGNKAPMLEEPTEYTLFFEKDNDGNYKPSDDAMKRSLFR</sequence>
<comment type="caution">
    <text evidence="1">The sequence shown here is derived from an EMBL/GenBank/DDBJ whole genome shotgun (WGS) entry which is preliminary data.</text>
</comment>
<proteinExistence type="predicted"/>
<dbReference type="AlphaFoldDB" id="W7D639"/>
<dbReference type="Proteomes" id="UP000019241">
    <property type="component" value="Unassembled WGS sequence"/>
</dbReference>
<dbReference type="RefSeq" id="WP_036065324.1">
    <property type="nucleotide sequence ID" value="NZ_AODM01000082.1"/>
</dbReference>
<dbReference type="EMBL" id="AODM01000082">
    <property type="protein sequence ID" value="EUJ44687.1"/>
    <property type="molecule type" value="Genomic_DNA"/>
</dbReference>
<organism evidence="1 2">
    <name type="scientific">Listeria fleischmannii FSL S10-1203</name>
    <dbReference type="NCBI Taxonomy" id="1265822"/>
    <lineage>
        <taxon>Bacteria</taxon>
        <taxon>Bacillati</taxon>
        <taxon>Bacillota</taxon>
        <taxon>Bacilli</taxon>
        <taxon>Bacillales</taxon>
        <taxon>Listeriaceae</taxon>
        <taxon>Listeria</taxon>
    </lineage>
</organism>
<gene>
    <name evidence="1" type="ORF">MCOL2_19706</name>
</gene>
<evidence type="ECO:0000313" key="1">
    <source>
        <dbReference type="EMBL" id="EUJ44687.1"/>
    </source>
</evidence>
<name>W7D639_9LIST</name>
<evidence type="ECO:0000313" key="2">
    <source>
        <dbReference type="Proteomes" id="UP000019241"/>
    </source>
</evidence>